<reference evidence="7 8" key="1">
    <citation type="submission" date="2019-04" db="EMBL/GenBank/DDBJ databases">
        <title>Natronospirillum operosus gen. nov., sp. nov., a haloalkaliphilic satellite isolated from decaying biomass of laboratory culture of cyanobacterium Geitlerinema sp. and proposal of Natronospirillaceae fam. nov. and Saccharospirillaceae fam. nov.</title>
        <authorList>
            <person name="Kevbrin V."/>
            <person name="Boltyanskaya Y."/>
            <person name="Koziaeva V."/>
            <person name="Grouzdev D.S."/>
            <person name="Park M."/>
            <person name="Cho J."/>
        </authorList>
    </citation>
    <scope>NUCLEOTIDE SEQUENCE [LARGE SCALE GENOMIC DNA]</scope>
    <source>
        <strain evidence="7 8">G-116</strain>
    </source>
</reference>
<comment type="subunit">
    <text evidence="1">Homodimer.</text>
</comment>
<evidence type="ECO:0000313" key="7">
    <source>
        <dbReference type="EMBL" id="TGG94059.1"/>
    </source>
</evidence>
<comment type="caution">
    <text evidence="7">The sequence shown here is derived from an EMBL/GenBank/DDBJ whole genome shotgun (WGS) entry which is preliminary data.</text>
</comment>
<dbReference type="PRINTS" id="PR00982">
    <property type="entry name" value="TRNASYNTHLYS"/>
</dbReference>
<accession>A0A4Z0WA24</accession>
<dbReference type="PROSITE" id="PS50862">
    <property type="entry name" value="AA_TRNA_LIGASE_II"/>
    <property type="match status" value="1"/>
</dbReference>
<dbReference type="InterPro" id="IPR045864">
    <property type="entry name" value="aa-tRNA-synth_II/BPL/LPL"/>
</dbReference>
<evidence type="ECO:0000313" key="8">
    <source>
        <dbReference type="Proteomes" id="UP000297475"/>
    </source>
</evidence>
<dbReference type="OrthoDB" id="9802326at2"/>
<evidence type="ECO:0000259" key="6">
    <source>
        <dbReference type="PROSITE" id="PS50862"/>
    </source>
</evidence>
<organism evidence="7 8">
    <name type="scientific">Natronospirillum operosum</name>
    <dbReference type="NCBI Taxonomy" id="2759953"/>
    <lineage>
        <taxon>Bacteria</taxon>
        <taxon>Pseudomonadati</taxon>
        <taxon>Pseudomonadota</taxon>
        <taxon>Gammaproteobacteria</taxon>
        <taxon>Oceanospirillales</taxon>
        <taxon>Natronospirillaceae</taxon>
        <taxon>Natronospirillum</taxon>
    </lineage>
</organism>
<dbReference type="GO" id="GO:0006430">
    <property type="term" value="P:lysyl-tRNA aminoacylation"/>
    <property type="evidence" value="ECO:0007669"/>
    <property type="project" value="InterPro"/>
</dbReference>
<evidence type="ECO:0000256" key="5">
    <source>
        <dbReference type="ARBA" id="ARBA00052794"/>
    </source>
</evidence>
<dbReference type="InterPro" id="IPR018149">
    <property type="entry name" value="Lys-tRNA-synth_II_C"/>
</dbReference>
<dbReference type="AlphaFoldDB" id="A0A4Z0WA24"/>
<dbReference type="GO" id="GO:0005829">
    <property type="term" value="C:cytosol"/>
    <property type="evidence" value="ECO:0007669"/>
    <property type="project" value="TreeGrafter"/>
</dbReference>
<dbReference type="InterPro" id="IPR004364">
    <property type="entry name" value="Aa-tRNA-synt_II"/>
</dbReference>
<dbReference type="Gene3D" id="3.30.930.10">
    <property type="entry name" value="Bira Bifunctional Protein, Domain 2"/>
    <property type="match status" value="1"/>
</dbReference>
<dbReference type="RefSeq" id="WP_135482628.1">
    <property type="nucleotide sequence ID" value="NZ_SRMF01000002.1"/>
</dbReference>
<dbReference type="SUPFAM" id="SSF55681">
    <property type="entry name" value="Class II aaRS and biotin synthetases"/>
    <property type="match status" value="1"/>
</dbReference>
<protein>
    <submittedName>
        <fullName evidence="7">EF-P lysine aminoacylase GenX</fullName>
    </submittedName>
</protein>
<dbReference type="PANTHER" id="PTHR42918:SF6">
    <property type="entry name" value="ELONGATION FACTOR P--(R)-BETA-LYSINE LIGASE"/>
    <property type="match status" value="1"/>
</dbReference>
<comment type="catalytic activity">
    <reaction evidence="5">
        <text>D-beta-lysine + L-lysyl-[protein] + ATP = N(6)-((3R)-3,6-diaminohexanoyl)-L-lysyl-[protein] + AMP + diphosphate + H(+)</text>
        <dbReference type="Rhea" id="RHEA:83435"/>
        <dbReference type="Rhea" id="RHEA-COMP:9752"/>
        <dbReference type="Rhea" id="RHEA-COMP:20131"/>
        <dbReference type="ChEBI" id="CHEBI:15378"/>
        <dbReference type="ChEBI" id="CHEBI:29969"/>
        <dbReference type="ChEBI" id="CHEBI:30616"/>
        <dbReference type="ChEBI" id="CHEBI:33019"/>
        <dbReference type="ChEBI" id="CHEBI:84138"/>
        <dbReference type="ChEBI" id="CHEBI:156053"/>
        <dbReference type="ChEBI" id="CHEBI:456215"/>
    </reaction>
    <physiologicalReaction direction="left-to-right" evidence="5">
        <dbReference type="Rhea" id="RHEA:83436"/>
    </physiologicalReaction>
</comment>
<dbReference type="GO" id="GO:0000049">
    <property type="term" value="F:tRNA binding"/>
    <property type="evidence" value="ECO:0007669"/>
    <property type="project" value="TreeGrafter"/>
</dbReference>
<dbReference type="InterPro" id="IPR006195">
    <property type="entry name" value="aa-tRNA-synth_II"/>
</dbReference>
<evidence type="ECO:0000256" key="4">
    <source>
        <dbReference type="ARBA" id="ARBA00022840"/>
    </source>
</evidence>
<dbReference type="EMBL" id="SRMF01000002">
    <property type="protein sequence ID" value="TGG94059.1"/>
    <property type="molecule type" value="Genomic_DNA"/>
</dbReference>
<name>A0A4Z0WA24_9GAMM</name>
<dbReference type="NCBIfam" id="TIGR00462">
    <property type="entry name" value="genX"/>
    <property type="match status" value="1"/>
</dbReference>
<dbReference type="FunFam" id="3.30.930.10:FF:000017">
    <property type="entry name" value="Elongation factor P--(R)-beta-lysine ligase"/>
    <property type="match status" value="1"/>
</dbReference>
<sequence>MSDTEAAESWRPAASWTMMRRRARMYADIRSFFAQRGMLEVDTPILSGAMNPDHQIESLSVNTSDMPRYLHTSPEFAMKRLLAAGSGPIWQLCRVFRKGESGRRHNPEFTMLEWYQPGYSEQDLMQEVADLIQQLHAQPVPVAFVAYRQAFRQYAGFDPLAGDLKVLRQATRERFDWSDEDREPMLDLWLAEVVEPALPHDSLTFIHDWPASKAALARIAPDPEDGQPIARRFELFWQGMELANGYYELTDAAEQAQRFEAEQRRRVRHRLHVAPLDRYLDQAMQAGLPETAGVALGVDRLLMALTGTRDIREVLAFPADRA</sequence>
<dbReference type="Proteomes" id="UP000297475">
    <property type="component" value="Unassembled WGS sequence"/>
</dbReference>
<feature type="domain" description="Aminoacyl-transfer RNA synthetases class-II family profile" evidence="6">
    <location>
        <begin position="22"/>
        <end position="318"/>
    </location>
</feature>
<dbReference type="PANTHER" id="PTHR42918">
    <property type="entry name" value="LYSYL-TRNA SYNTHETASE"/>
    <property type="match status" value="1"/>
</dbReference>
<gene>
    <name evidence="7" type="primary">genX</name>
    <name evidence="7" type="ORF">E4656_07735</name>
</gene>
<keyword evidence="2" id="KW-0436">Ligase</keyword>
<evidence type="ECO:0000256" key="3">
    <source>
        <dbReference type="ARBA" id="ARBA00022741"/>
    </source>
</evidence>
<keyword evidence="3" id="KW-0547">Nucleotide-binding</keyword>
<proteinExistence type="predicted"/>
<evidence type="ECO:0000256" key="2">
    <source>
        <dbReference type="ARBA" id="ARBA00022598"/>
    </source>
</evidence>
<dbReference type="InterPro" id="IPR004525">
    <property type="entry name" value="EpmA"/>
</dbReference>
<keyword evidence="8" id="KW-1185">Reference proteome</keyword>
<dbReference type="Pfam" id="PF00152">
    <property type="entry name" value="tRNA-synt_2"/>
    <property type="match status" value="1"/>
</dbReference>
<dbReference type="GO" id="GO:0005524">
    <property type="term" value="F:ATP binding"/>
    <property type="evidence" value="ECO:0007669"/>
    <property type="project" value="UniProtKB-KW"/>
</dbReference>
<keyword evidence="4" id="KW-0067">ATP-binding</keyword>
<dbReference type="GO" id="GO:0004824">
    <property type="term" value="F:lysine-tRNA ligase activity"/>
    <property type="evidence" value="ECO:0007669"/>
    <property type="project" value="InterPro"/>
</dbReference>
<dbReference type="NCBIfam" id="NF006828">
    <property type="entry name" value="PRK09350.1"/>
    <property type="match status" value="1"/>
</dbReference>
<evidence type="ECO:0000256" key="1">
    <source>
        <dbReference type="ARBA" id="ARBA00011738"/>
    </source>
</evidence>